<dbReference type="AlphaFoldDB" id="D7B6D3"/>
<dbReference type="InterPro" id="IPR050482">
    <property type="entry name" value="Sensor_HK_TwoCompSys"/>
</dbReference>
<dbReference type="CDD" id="cd16917">
    <property type="entry name" value="HATPase_UhpB-NarQ-NarX-like"/>
    <property type="match status" value="1"/>
</dbReference>
<dbReference type="InterPro" id="IPR036890">
    <property type="entry name" value="HATPase_C_sf"/>
</dbReference>
<proteinExistence type="predicted"/>
<sequence>MVVDLVLGVVLGAVAVGFVRGQVVWQRRGGGGHGPWRGGPPPGWDVDWGAVVVPWSVWVGVGVLVCAVAVRRVWPVAALVVAAVGAAVFVGAGHPVGPVLVLPALVVFSAAIRLGAGVFLAWTAPLVVGVGLLSRVREPWWGLVDGGALVGVVFAVGVMAFPAGGGVFVRARREARRRERQEEVDRHRYEERLRIAREVHDLVGHSLSVISMQASVALHVVDRRPEQASVALAAIRDSSRSALEELRGTLAVFRGGAEVAGRGPLPGLGRVEALVGELRGAGRRVEVVWEGEAVRVPAAVDHAAFRIVQEALTNVVRHGGEGASARVRVVYGEQEVRVWVVDEGVGVVGPVREGSGIAGMRERARAVGGSVRVGSGEGGGFVVGASLPLGGER</sequence>
<dbReference type="Pfam" id="PF07730">
    <property type="entry name" value="HisKA_3"/>
    <property type="match status" value="1"/>
</dbReference>
<feature type="domain" description="Signal transduction histidine kinase subgroup 3 dimerisation and phosphoacceptor" evidence="11">
    <location>
        <begin position="191"/>
        <end position="255"/>
    </location>
</feature>
<organism evidence="12 13">
    <name type="scientific">Nocardiopsis dassonvillei (strain ATCC 23218 / DSM 43111 / CIP 107115 / JCM 7437 / KCTC 9190 / NBRC 14626 / NCTC 10488 / NRRL B-5397 / IMRU 509)</name>
    <name type="common">Actinomadura dassonvillei</name>
    <dbReference type="NCBI Taxonomy" id="446468"/>
    <lineage>
        <taxon>Bacteria</taxon>
        <taxon>Bacillati</taxon>
        <taxon>Actinomycetota</taxon>
        <taxon>Actinomycetes</taxon>
        <taxon>Streptosporangiales</taxon>
        <taxon>Nocardiopsidaceae</taxon>
        <taxon>Nocardiopsis</taxon>
    </lineage>
</organism>
<keyword evidence="6 12" id="KW-0418">Kinase</keyword>
<keyword evidence="5" id="KW-0547">Nucleotide-binding</keyword>
<accession>D7B6D3</accession>
<keyword evidence="8" id="KW-0902">Two-component regulatory system</keyword>
<keyword evidence="3" id="KW-0597">Phosphoprotein</keyword>
<evidence type="ECO:0000256" key="4">
    <source>
        <dbReference type="ARBA" id="ARBA00022679"/>
    </source>
</evidence>
<feature type="transmembrane region" description="Helical" evidence="9">
    <location>
        <begin position="73"/>
        <end position="90"/>
    </location>
</feature>
<gene>
    <name evidence="12" type="ordered locus">Ndas_1971</name>
</gene>
<dbReference type="InterPro" id="IPR011712">
    <property type="entry name" value="Sig_transdc_His_kin_sub3_dim/P"/>
</dbReference>
<evidence type="ECO:0000256" key="1">
    <source>
        <dbReference type="ARBA" id="ARBA00000085"/>
    </source>
</evidence>
<dbReference type="Gene3D" id="3.30.565.10">
    <property type="entry name" value="Histidine kinase-like ATPase, C-terminal domain"/>
    <property type="match status" value="1"/>
</dbReference>
<dbReference type="Proteomes" id="UP000002219">
    <property type="component" value="Chromosome 1"/>
</dbReference>
<dbReference type="GO" id="GO:0000155">
    <property type="term" value="F:phosphorelay sensor kinase activity"/>
    <property type="evidence" value="ECO:0007669"/>
    <property type="project" value="InterPro"/>
</dbReference>
<dbReference type="PANTHER" id="PTHR24421">
    <property type="entry name" value="NITRATE/NITRITE SENSOR PROTEIN NARX-RELATED"/>
    <property type="match status" value="1"/>
</dbReference>
<dbReference type="GO" id="GO:0046983">
    <property type="term" value="F:protein dimerization activity"/>
    <property type="evidence" value="ECO:0007669"/>
    <property type="project" value="InterPro"/>
</dbReference>
<dbReference type="Pfam" id="PF02518">
    <property type="entry name" value="HATPase_c"/>
    <property type="match status" value="1"/>
</dbReference>
<keyword evidence="9" id="KW-1133">Transmembrane helix</keyword>
<feature type="transmembrane region" description="Helical" evidence="9">
    <location>
        <begin position="119"/>
        <end position="136"/>
    </location>
</feature>
<reference evidence="12 13" key="1">
    <citation type="journal article" date="2010" name="Stand. Genomic Sci.">
        <title>Complete genome sequence of Nocardiopsis dassonvillei type strain (IMRU 509).</title>
        <authorList>
            <person name="Sun H."/>
            <person name="Lapidus A."/>
            <person name="Nolan M."/>
            <person name="Lucas S."/>
            <person name="Del Rio T.G."/>
            <person name="Tice H."/>
            <person name="Cheng J.F."/>
            <person name="Tapia R."/>
            <person name="Han C."/>
            <person name="Goodwin L."/>
            <person name="Pitluck S."/>
            <person name="Pagani I."/>
            <person name="Ivanova N."/>
            <person name="Mavromatis K."/>
            <person name="Mikhailova N."/>
            <person name="Pati A."/>
            <person name="Chen A."/>
            <person name="Palaniappan K."/>
            <person name="Land M."/>
            <person name="Hauser L."/>
            <person name="Chang Y.J."/>
            <person name="Jeffries C.D."/>
            <person name="Djao O.D."/>
            <person name="Rohde M."/>
            <person name="Sikorski J."/>
            <person name="Goker M."/>
            <person name="Woyke T."/>
            <person name="Bristow J."/>
            <person name="Eisen J.A."/>
            <person name="Markowitz V."/>
            <person name="Hugenholtz P."/>
            <person name="Kyrpides N.C."/>
            <person name="Klenk H.P."/>
        </authorList>
    </citation>
    <scope>NUCLEOTIDE SEQUENCE [LARGE SCALE GENOMIC DNA]</scope>
    <source>
        <strain evidence="13">ATCC 23218 / DSM 43111 / CIP 107115 / JCM 7437 / KCTC 9190 / NBRC 14626 / NCTC 10488 / NRRL B-5397 / IMRU 509</strain>
    </source>
</reference>
<evidence type="ECO:0000256" key="9">
    <source>
        <dbReference type="SAM" id="Phobius"/>
    </source>
</evidence>
<feature type="transmembrane region" description="Helical" evidence="9">
    <location>
        <begin position="48"/>
        <end position="66"/>
    </location>
</feature>
<feature type="domain" description="Histidine kinase/HSP90-like ATPase" evidence="10">
    <location>
        <begin position="304"/>
        <end position="389"/>
    </location>
</feature>
<protein>
    <recommendedName>
        <fullName evidence="2">histidine kinase</fullName>
        <ecNumber evidence="2">2.7.13.3</ecNumber>
    </recommendedName>
</protein>
<dbReference type="HOGENOM" id="CLU_000445_20_1_11"/>
<dbReference type="EC" id="2.7.13.3" evidence="2"/>
<evidence type="ECO:0000313" key="13">
    <source>
        <dbReference type="Proteomes" id="UP000002219"/>
    </source>
</evidence>
<evidence type="ECO:0000256" key="7">
    <source>
        <dbReference type="ARBA" id="ARBA00022840"/>
    </source>
</evidence>
<dbReference type="STRING" id="446468.Ndas_1971"/>
<dbReference type="GO" id="GO:0005524">
    <property type="term" value="F:ATP binding"/>
    <property type="evidence" value="ECO:0007669"/>
    <property type="project" value="UniProtKB-KW"/>
</dbReference>
<dbReference type="EMBL" id="CP002040">
    <property type="protein sequence ID" value="ADH67398.1"/>
    <property type="molecule type" value="Genomic_DNA"/>
</dbReference>
<dbReference type="GO" id="GO:0016020">
    <property type="term" value="C:membrane"/>
    <property type="evidence" value="ECO:0007669"/>
    <property type="project" value="InterPro"/>
</dbReference>
<dbReference type="InterPro" id="IPR003594">
    <property type="entry name" value="HATPase_dom"/>
</dbReference>
<keyword evidence="13" id="KW-1185">Reference proteome</keyword>
<evidence type="ECO:0000259" key="10">
    <source>
        <dbReference type="Pfam" id="PF02518"/>
    </source>
</evidence>
<evidence type="ECO:0000256" key="5">
    <source>
        <dbReference type="ARBA" id="ARBA00022741"/>
    </source>
</evidence>
<evidence type="ECO:0000256" key="8">
    <source>
        <dbReference type="ARBA" id="ARBA00023012"/>
    </source>
</evidence>
<name>D7B6D3_NOCDD</name>
<evidence type="ECO:0000256" key="2">
    <source>
        <dbReference type="ARBA" id="ARBA00012438"/>
    </source>
</evidence>
<dbReference type="SUPFAM" id="SSF55874">
    <property type="entry name" value="ATPase domain of HSP90 chaperone/DNA topoisomerase II/histidine kinase"/>
    <property type="match status" value="1"/>
</dbReference>
<feature type="transmembrane region" description="Helical" evidence="9">
    <location>
        <begin position="148"/>
        <end position="169"/>
    </location>
</feature>
<dbReference type="KEGG" id="nda:Ndas_1971"/>
<evidence type="ECO:0000313" key="12">
    <source>
        <dbReference type="EMBL" id="ADH67398.1"/>
    </source>
</evidence>
<keyword evidence="7" id="KW-0067">ATP-binding</keyword>
<evidence type="ECO:0000256" key="3">
    <source>
        <dbReference type="ARBA" id="ARBA00022553"/>
    </source>
</evidence>
<dbReference type="Gene3D" id="1.20.5.1930">
    <property type="match status" value="1"/>
</dbReference>
<dbReference type="PANTHER" id="PTHR24421:SF10">
    <property type="entry name" value="NITRATE_NITRITE SENSOR PROTEIN NARQ"/>
    <property type="match status" value="1"/>
</dbReference>
<evidence type="ECO:0000259" key="11">
    <source>
        <dbReference type="Pfam" id="PF07730"/>
    </source>
</evidence>
<keyword evidence="9" id="KW-0472">Membrane</keyword>
<evidence type="ECO:0000256" key="6">
    <source>
        <dbReference type="ARBA" id="ARBA00022777"/>
    </source>
</evidence>
<comment type="catalytic activity">
    <reaction evidence="1">
        <text>ATP + protein L-histidine = ADP + protein N-phospho-L-histidine.</text>
        <dbReference type="EC" id="2.7.13.3"/>
    </reaction>
</comment>
<keyword evidence="9" id="KW-0812">Transmembrane</keyword>
<keyword evidence="4" id="KW-0808">Transferase</keyword>
<dbReference type="eggNOG" id="COG4585">
    <property type="taxonomic scope" value="Bacteria"/>
</dbReference>